<accession>A0A0N0MAR4</accession>
<evidence type="ECO:0000313" key="3">
    <source>
        <dbReference type="Proteomes" id="UP000037822"/>
    </source>
</evidence>
<protein>
    <submittedName>
        <fullName evidence="2">Uncharacterized protein</fullName>
    </submittedName>
</protein>
<dbReference type="RefSeq" id="WP_054209967.1">
    <property type="nucleotide sequence ID" value="NZ_LGSZ01000047.1"/>
</dbReference>
<comment type="caution">
    <text evidence="2">The sequence shown here is derived from an EMBL/GenBank/DDBJ whole genome shotgun (WGS) entry which is preliminary data.</text>
</comment>
<name>A0A0N0MAR4_9HYPH</name>
<dbReference type="PATRIC" id="fig|1526658.3.peg.4485"/>
<keyword evidence="3" id="KW-1185">Reference proteome</keyword>
<proteinExistence type="predicted"/>
<feature type="compositionally biased region" description="Polar residues" evidence="1">
    <location>
        <begin position="42"/>
        <end position="53"/>
    </location>
</feature>
<reference evidence="2 3" key="1">
    <citation type="submission" date="2015-07" db="EMBL/GenBank/DDBJ databases">
        <title>Whole genome sequencing of Bosea vaviloviae isolated from cave pool.</title>
        <authorList>
            <person name="Tan N.E.H."/>
            <person name="Lee Y.P."/>
            <person name="Gan H.M."/>
            <person name="Barton H."/>
            <person name="Savka M.A."/>
        </authorList>
    </citation>
    <scope>NUCLEOTIDE SEQUENCE [LARGE SCALE GENOMIC DNA]</scope>
    <source>
        <strain evidence="2 3">SD260</strain>
    </source>
</reference>
<dbReference type="OrthoDB" id="8162676at2"/>
<evidence type="ECO:0000313" key="2">
    <source>
        <dbReference type="EMBL" id="KPH79964.1"/>
    </source>
</evidence>
<organism evidence="2 3">
    <name type="scientific">Bosea vaviloviae</name>
    <dbReference type="NCBI Taxonomy" id="1526658"/>
    <lineage>
        <taxon>Bacteria</taxon>
        <taxon>Pseudomonadati</taxon>
        <taxon>Pseudomonadota</taxon>
        <taxon>Alphaproteobacteria</taxon>
        <taxon>Hyphomicrobiales</taxon>
        <taxon>Boseaceae</taxon>
        <taxon>Bosea</taxon>
    </lineage>
</organism>
<gene>
    <name evidence="2" type="ORF">AE618_15550</name>
</gene>
<feature type="compositionally biased region" description="Polar residues" evidence="1">
    <location>
        <begin position="1"/>
        <end position="10"/>
    </location>
</feature>
<sequence length="88" mass="9392">MDPNRENATSPVEDDTGRIAEADGAAHQTSLRTNVHDEGSDANDTNDGLTESQEAVRHAAEDIPTGQRPEGRADTIPVFDRGSLPPKV</sequence>
<evidence type="ECO:0000256" key="1">
    <source>
        <dbReference type="SAM" id="MobiDB-lite"/>
    </source>
</evidence>
<dbReference type="AlphaFoldDB" id="A0A0N0MAR4"/>
<dbReference type="Proteomes" id="UP000037822">
    <property type="component" value="Unassembled WGS sequence"/>
</dbReference>
<feature type="region of interest" description="Disordered" evidence="1">
    <location>
        <begin position="1"/>
        <end position="88"/>
    </location>
</feature>
<dbReference type="EMBL" id="LGSZ01000047">
    <property type="protein sequence ID" value="KPH79964.1"/>
    <property type="molecule type" value="Genomic_DNA"/>
</dbReference>